<dbReference type="AlphaFoldDB" id="A0A3E2NNW5"/>
<comment type="caution">
    <text evidence="1">The sequence shown here is derived from an EMBL/GenBank/DDBJ whole genome shotgun (WGS) entry which is preliminary data.</text>
</comment>
<dbReference type="Gene3D" id="2.30.110.10">
    <property type="entry name" value="Electron Transport, Fmn-binding Protein, Chain A"/>
    <property type="match status" value="1"/>
</dbReference>
<evidence type="ECO:0000313" key="1">
    <source>
        <dbReference type="EMBL" id="RFZ82672.1"/>
    </source>
</evidence>
<dbReference type="PANTHER" id="PTHR34071">
    <property type="entry name" value="5-NITROIMIDAZOLE ANTIBIOTICS RESISTANCE PROTEIN, NIMA-FAMILY-RELATED PROTEIN-RELATED"/>
    <property type="match status" value="1"/>
</dbReference>
<protein>
    <submittedName>
        <fullName evidence="1">Pyridoxamine 5'-phosphate oxidase family protein</fullName>
    </submittedName>
</protein>
<keyword evidence="2" id="KW-1185">Reference proteome</keyword>
<gene>
    <name evidence="1" type="ORF">DYU05_10835</name>
</gene>
<name>A0A3E2NNW5_9SPHI</name>
<sequence length="151" mass="17199">MLGKLNHTQIERLLNEQVVGRIACQRQGELYLVPINYVYRDGCIYAHSGEGKKIRMMRENPKVCFAVDDIRSVFNWQSVVAQGTFEEITDIEEKQQALQGIIHRIMPLVTKPEGHPSHGITEKESDVGTNVELVIYRIRLGETSGRFESAE</sequence>
<dbReference type="InterPro" id="IPR012349">
    <property type="entry name" value="Split_barrel_FMN-bd"/>
</dbReference>
<evidence type="ECO:0000313" key="2">
    <source>
        <dbReference type="Proteomes" id="UP000260823"/>
    </source>
</evidence>
<proteinExistence type="predicted"/>
<dbReference type="RefSeq" id="WP_117383075.1">
    <property type="nucleotide sequence ID" value="NZ_QWDE01000002.1"/>
</dbReference>
<reference evidence="1 2" key="1">
    <citation type="submission" date="2018-08" db="EMBL/GenBank/DDBJ databases">
        <title>Mucilaginibacter terrae sp. nov., isolated from manganese diggings.</title>
        <authorList>
            <person name="Huang Y."/>
            <person name="Zhou Z."/>
        </authorList>
    </citation>
    <scope>NUCLEOTIDE SEQUENCE [LARGE SCALE GENOMIC DNA]</scope>
    <source>
        <strain evidence="1 2">ZH6</strain>
    </source>
</reference>
<dbReference type="Pfam" id="PF12900">
    <property type="entry name" value="Pyridox_ox_2"/>
    <property type="match status" value="1"/>
</dbReference>
<dbReference type="EMBL" id="QWDE01000002">
    <property type="protein sequence ID" value="RFZ82672.1"/>
    <property type="molecule type" value="Genomic_DNA"/>
</dbReference>
<dbReference type="InterPro" id="IPR024747">
    <property type="entry name" value="Pyridox_Oxase-rel"/>
</dbReference>
<organism evidence="1 2">
    <name type="scientific">Mucilaginibacter terrenus</name>
    <dbReference type="NCBI Taxonomy" id="2482727"/>
    <lineage>
        <taxon>Bacteria</taxon>
        <taxon>Pseudomonadati</taxon>
        <taxon>Bacteroidota</taxon>
        <taxon>Sphingobacteriia</taxon>
        <taxon>Sphingobacteriales</taxon>
        <taxon>Sphingobacteriaceae</taxon>
        <taxon>Mucilaginibacter</taxon>
    </lineage>
</organism>
<dbReference type="Proteomes" id="UP000260823">
    <property type="component" value="Unassembled WGS sequence"/>
</dbReference>
<dbReference type="OrthoDB" id="9794935at2"/>
<dbReference type="PANTHER" id="PTHR34071:SF2">
    <property type="entry name" value="FLAVIN-NUCLEOTIDE-BINDING PROTEIN"/>
    <property type="match status" value="1"/>
</dbReference>
<accession>A0A3E2NNW5</accession>
<dbReference type="SUPFAM" id="SSF50475">
    <property type="entry name" value="FMN-binding split barrel"/>
    <property type="match status" value="1"/>
</dbReference>